<reference evidence="1" key="1">
    <citation type="journal article" date="2022" name="bioRxiv">
        <title>Sequencing and chromosome-scale assembly of the giantPleurodeles waltlgenome.</title>
        <authorList>
            <person name="Brown T."/>
            <person name="Elewa A."/>
            <person name="Iarovenko S."/>
            <person name="Subramanian E."/>
            <person name="Araus A.J."/>
            <person name="Petzold A."/>
            <person name="Susuki M."/>
            <person name="Suzuki K.-i.T."/>
            <person name="Hayashi T."/>
            <person name="Toyoda A."/>
            <person name="Oliveira C."/>
            <person name="Osipova E."/>
            <person name="Leigh N.D."/>
            <person name="Simon A."/>
            <person name="Yun M.H."/>
        </authorList>
    </citation>
    <scope>NUCLEOTIDE SEQUENCE</scope>
    <source>
        <strain evidence="1">20211129_DDA</strain>
        <tissue evidence="1">Liver</tissue>
    </source>
</reference>
<comment type="caution">
    <text evidence="1">The sequence shown here is derived from an EMBL/GenBank/DDBJ whole genome shotgun (WGS) entry which is preliminary data.</text>
</comment>
<evidence type="ECO:0000313" key="1">
    <source>
        <dbReference type="EMBL" id="KAJ1158048.1"/>
    </source>
</evidence>
<dbReference type="EMBL" id="JANPWB010000009">
    <property type="protein sequence ID" value="KAJ1158048.1"/>
    <property type="molecule type" value="Genomic_DNA"/>
</dbReference>
<evidence type="ECO:0000313" key="2">
    <source>
        <dbReference type="Proteomes" id="UP001066276"/>
    </source>
</evidence>
<dbReference type="SUPFAM" id="SSF56219">
    <property type="entry name" value="DNase I-like"/>
    <property type="match status" value="1"/>
</dbReference>
<proteinExistence type="predicted"/>
<organism evidence="1 2">
    <name type="scientific">Pleurodeles waltl</name>
    <name type="common">Iberian ribbed newt</name>
    <dbReference type="NCBI Taxonomy" id="8319"/>
    <lineage>
        <taxon>Eukaryota</taxon>
        <taxon>Metazoa</taxon>
        <taxon>Chordata</taxon>
        <taxon>Craniata</taxon>
        <taxon>Vertebrata</taxon>
        <taxon>Euteleostomi</taxon>
        <taxon>Amphibia</taxon>
        <taxon>Batrachia</taxon>
        <taxon>Caudata</taxon>
        <taxon>Salamandroidea</taxon>
        <taxon>Salamandridae</taxon>
        <taxon>Pleurodelinae</taxon>
        <taxon>Pleurodeles</taxon>
    </lineage>
</organism>
<protein>
    <recommendedName>
        <fullName evidence="3">Endonuclease/exonuclease/phosphatase domain-containing protein</fullName>
    </recommendedName>
</protein>
<gene>
    <name evidence="1" type="ORF">NDU88_010744</name>
</gene>
<dbReference type="Gene3D" id="3.60.10.10">
    <property type="entry name" value="Endonuclease/exonuclease/phosphatase"/>
    <property type="match status" value="1"/>
</dbReference>
<dbReference type="InterPro" id="IPR036691">
    <property type="entry name" value="Endo/exonu/phosph_ase_sf"/>
</dbReference>
<name>A0AAV7S1P4_PLEWA</name>
<evidence type="ECO:0008006" key="3">
    <source>
        <dbReference type="Google" id="ProtNLM"/>
    </source>
</evidence>
<accession>A0AAV7S1P4</accession>
<sequence length="184" mass="21327">MTAKLRNVMRNLHFVDVWREMYPLSRVFSCYTPTHGAYSHLDRFLLDNDGSLDIRRVVYQACFLSDHAPLLLECETHMPRPAIPLWLLRPDLLGDPEYKKDLQDVLVGYFHTNWGTAGTRGLEWEVLKVVIRGESLSKTYGIRQRLDRELTRQKEVLATLQRQVDNGDASEADCLEVRGRIVDL</sequence>
<keyword evidence="2" id="KW-1185">Reference proteome</keyword>
<dbReference type="AlphaFoldDB" id="A0AAV7S1P4"/>
<dbReference type="Proteomes" id="UP001066276">
    <property type="component" value="Chromosome 5"/>
</dbReference>